<gene>
    <name evidence="2" type="ORF">GCM10010315_27250</name>
</gene>
<keyword evidence="3" id="KW-1185">Reference proteome</keyword>
<dbReference type="PANTHER" id="PTHR43377:SF1">
    <property type="entry name" value="BILIVERDIN REDUCTASE A"/>
    <property type="match status" value="1"/>
</dbReference>
<evidence type="ECO:0000313" key="3">
    <source>
        <dbReference type="Proteomes" id="UP001500886"/>
    </source>
</evidence>
<evidence type="ECO:0000313" key="2">
    <source>
        <dbReference type="EMBL" id="GAA2716352.1"/>
    </source>
</evidence>
<dbReference type="Pfam" id="PF01408">
    <property type="entry name" value="GFO_IDH_MocA"/>
    <property type="match status" value="1"/>
</dbReference>
<dbReference type="Proteomes" id="UP001500886">
    <property type="component" value="Unassembled WGS sequence"/>
</dbReference>
<protein>
    <submittedName>
        <fullName evidence="2">Gfo/Idh/MocA family oxidoreductase</fullName>
    </submittedName>
</protein>
<dbReference type="RefSeq" id="WP_344435372.1">
    <property type="nucleotide sequence ID" value="NZ_BAAASL010000009.1"/>
</dbReference>
<reference evidence="2 3" key="1">
    <citation type="journal article" date="2019" name="Int. J. Syst. Evol. Microbiol.">
        <title>The Global Catalogue of Microorganisms (GCM) 10K type strain sequencing project: providing services to taxonomists for standard genome sequencing and annotation.</title>
        <authorList>
            <consortium name="The Broad Institute Genomics Platform"/>
            <consortium name="The Broad Institute Genome Sequencing Center for Infectious Disease"/>
            <person name="Wu L."/>
            <person name="Ma J."/>
        </authorList>
    </citation>
    <scope>NUCLEOTIDE SEQUENCE [LARGE SCALE GENOMIC DNA]</scope>
    <source>
        <strain evidence="2 3">JCM 4542</strain>
    </source>
</reference>
<comment type="caution">
    <text evidence="2">The sequence shown here is derived from an EMBL/GenBank/DDBJ whole genome shotgun (WGS) entry which is preliminary data.</text>
</comment>
<dbReference type="SUPFAM" id="SSF51735">
    <property type="entry name" value="NAD(P)-binding Rossmann-fold domains"/>
    <property type="match status" value="1"/>
</dbReference>
<dbReference type="Gene3D" id="3.40.50.720">
    <property type="entry name" value="NAD(P)-binding Rossmann-like Domain"/>
    <property type="match status" value="1"/>
</dbReference>
<dbReference type="EMBL" id="BAAASL010000009">
    <property type="protein sequence ID" value="GAA2716352.1"/>
    <property type="molecule type" value="Genomic_DNA"/>
</dbReference>
<proteinExistence type="predicted"/>
<organism evidence="2 3">
    <name type="scientific">Streptomyces luteosporeus</name>
    <dbReference type="NCBI Taxonomy" id="173856"/>
    <lineage>
        <taxon>Bacteria</taxon>
        <taxon>Bacillati</taxon>
        <taxon>Actinomycetota</taxon>
        <taxon>Actinomycetes</taxon>
        <taxon>Kitasatosporales</taxon>
        <taxon>Streptomycetaceae</taxon>
        <taxon>Streptomyces</taxon>
    </lineage>
</organism>
<dbReference type="PANTHER" id="PTHR43377">
    <property type="entry name" value="BILIVERDIN REDUCTASE A"/>
    <property type="match status" value="1"/>
</dbReference>
<feature type="domain" description="Gfo/Idh/MocA-like oxidoreductase N-terminal" evidence="1">
    <location>
        <begin position="1"/>
        <end position="117"/>
    </location>
</feature>
<dbReference type="InterPro" id="IPR000683">
    <property type="entry name" value="Gfo/Idh/MocA-like_OxRdtase_N"/>
</dbReference>
<dbReference type="InterPro" id="IPR051450">
    <property type="entry name" value="Gfo/Idh/MocA_Oxidoreductases"/>
</dbReference>
<accession>A0ABN3TRB7</accession>
<evidence type="ECO:0000259" key="1">
    <source>
        <dbReference type="Pfam" id="PF01408"/>
    </source>
</evidence>
<sequence>MKIALLGTGFGRAHAAVYATRPDIDEVIVFGRTPAKLQAVAGEYGFATTTDLDAIYADPDVTLVDICLPTELHAEHAVRAMQAGKDVLCELPLAASMADAHRIIDAQRASGRQLFVDMFARFSPVNEYTRKAITDGTYGPLRTWEIDTRTALLWPGYDLLLNSLAVDALHTDLDTITTALGRPASVTAHGIQGEQRGSAAHILLNYPGDVLVRCSASAFMPASYGMGGGSRLVFAEGVLETEFTAGADGQGRTHLVEYTDTGRRTIDLPVRAPYAAVIDHVLACLAGKETSRITPDSILDGLQLTLDVREQLAARNQPNI</sequence>
<name>A0ABN3TRB7_9ACTN</name>
<dbReference type="Gene3D" id="3.30.360.10">
    <property type="entry name" value="Dihydrodipicolinate Reductase, domain 2"/>
    <property type="match status" value="1"/>
</dbReference>
<dbReference type="InterPro" id="IPR036291">
    <property type="entry name" value="NAD(P)-bd_dom_sf"/>
</dbReference>